<feature type="region of interest" description="Disordered" evidence="1">
    <location>
        <begin position="1166"/>
        <end position="1285"/>
    </location>
</feature>
<feature type="compositionally biased region" description="Pro residues" evidence="1">
    <location>
        <begin position="1082"/>
        <end position="1092"/>
    </location>
</feature>
<feature type="compositionally biased region" description="Polar residues" evidence="1">
    <location>
        <begin position="460"/>
        <end position="475"/>
    </location>
</feature>
<feature type="compositionally biased region" description="Polar residues" evidence="1">
    <location>
        <begin position="1"/>
        <end position="16"/>
    </location>
</feature>
<feature type="region of interest" description="Disordered" evidence="1">
    <location>
        <begin position="709"/>
        <end position="737"/>
    </location>
</feature>
<feature type="compositionally biased region" description="Low complexity" evidence="1">
    <location>
        <begin position="974"/>
        <end position="986"/>
    </location>
</feature>
<feature type="compositionally biased region" description="Polar residues" evidence="1">
    <location>
        <begin position="523"/>
        <end position="537"/>
    </location>
</feature>
<feature type="compositionally biased region" description="Basic residues" evidence="1">
    <location>
        <begin position="594"/>
        <end position="603"/>
    </location>
</feature>
<dbReference type="PANTHER" id="PTHR22017:SF0">
    <property type="entry name" value="PHOTORECEPTOR CILIUM ACTIN REGULATOR"/>
    <property type="match status" value="1"/>
</dbReference>
<feature type="region of interest" description="Disordered" evidence="1">
    <location>
        <begin position="577"/>
        <end position="618"/>
    </location>
</feature>
<feature type="compositionally biased region" description="Polar residues" evidence="1">
    <location>
        <begin position="1177"/>
        <end position="1194"/>
    </location>
</feature>
<feature type="region of interest" description="Disordered" evidence="1">
    <location>
        <begin position="59"/>
        <end position="82"/>
    </location>
</feature>
<dbReference type="EMBL" id="VXBV01005990">
    <property type="protein sequence ID" value="NXO97932.1"/>
    <property type="molecule type" value="Genomic_DNA"/>
</dbReference>
<feature type="compositionally biased region" description="Basic residues" evidence="1">
    <location>
        <begin position="153"/>
        <end position="166"/>
    </location>
</feature>
<feature type="compositionally biased region" description="Acidic residues" evidence="1">
    <location>
        <begin position="61"/>
        <end position="74"/>
    </location>
</feature>
<feature type="region of interest" description="Disordered" evidence="1">
    <location>
        <begin position="962"/>
        <end position="1151"/>
    </location>
</feature>
<dbReference type="Pfam" id="PF15449">
    <property type="entry name" value="Retinal"/>
    <property type="match status" value="1"/>
</dbReference>
<feature type="compositionally biased region" description="Basic and acidic residues" evidence="1">
    <location>
        <begin position="604"/>
        <end position="614"/>
    </location>
</feature>
<feature type="region of interest" description="Disordered" evidence="1">
    <location>
        <begin position="379"/>
        <end position="419"/>
    </location>
</feature>
<comment type="caution">
    <text evidence="2">The sequence shown here is derived from an EMBL/GenBank/DDBJ whole genome shotgun (WGS) entry which is preliminary data.</text>
</comment>
<name>A0A7L1WJE1_9PASS</name>
<dbReference type="InterPro" id="IPR029352">
    <property type="entry name" value="PCARE"/>
</dbReference>
<gene>
    <name evidence="2" type="primary">Pcare</name>
    <name evidence="2" type="ORF">CERBRA_R04381</name>
</gene>
<dbReference type="GO" id="GO:0035845">
    <property type="term" value="P:photoreceptor cell outer segment organization"/>
    <property type="evidence" value="ECO:0007669"/>
    <property type="project" value="TreeGrafter"/>
</dbReference>
<organism evidence="2 3">
    <name type="scientific">Certhia brachydactyla</name>
    <name type="common">short-toed tree-creeper</name>
    <dbReference type="NCBI Taxonomy" id="73330"/>
    <lineage>
        <taxon>Eukaryota</taxon>
        <taxon>Metazoa</taxon>
        <taxon>Chordata</taxon>
        <taxon>Craniata</taxon>
        <taxon>Vertebrata</taxon>
        <taxon>Euteleostomi</taxon>
        <taxon>Archelosauria</taxon>
        <taxon>Archosauria</taxon>
        <taxon>Dinosauria</taxon>
        <taxon>Saurischia</taxon>
        <taxon>Theropoda</taxon>
        <taxon>Coelurosauria</taxon>
        <taxon>Aves</taxon>
        <taxon>Neognathae</taxon>
        <taxon>Neoaves</taxon>
        <taxon>Telluraves</taxon>
        <taxon>Australaves</taxon>
        <taxon>Passeriformes</taxon>
        <taxon>Certhiidae</taxon>
        <taxon>Certhiinae</taxon>
        <taxon>Certhia</taxon>
    </lineage>
</organism>
<evidence type="ECO:0000313" key="3">
    <source>
        <dbReference type="Proteomes" id="UP000536092"/>
    </source>
</evidence>
<feature type="compositionally biased region" description="Polar residues" evidence="1">
    <location>
        <begin position="379"/>
        <end position="391"/>
    </location>
</feature>
<feature type="compositionally biased region" description="Acidic residues" evidence="1">
    <location>
        <begin position="491"/>
        <end position="510"/>
    </location>
</feature>
<keyword evidence="3" id="KW-1185">Reference proteome</keyword>
<feature type="region of interest" description="Disordered" evidence="1">
    <location>
        <begin position="460"/>
        <end position="548"/>
    </location>
</feature>
<feature type="non-terminal residue" evidence="2">
    <location>
        <position position="1"/>
    </location>
</feature>
<sequence length="1285" mass="140973">MGCTPSHNETASTSARSGLKALNKPKSVLPIDSRDKGIPLLVKGSSFYNFDEYGIQRKDYLEEEEEEEEEEEDRLSDLDKNDNLLLSSKASQISREDKEIERTATDTEVILSELIESQKHITESIEIRKQASCESDASAFIWDDQNESNAKQTLKKGKKKKSHKLAKQGQPNKSKEKSILAPCESERKVDFPELLVKAHQSAYAYLHPNLSKYETILHMASQATQTQLFLQQMISFLVLRFDEINQLLEEIANDGESLLKDVGGNLAWPAEKDDLKEHPDLLQQLLQYTVNKMQLVSEMLASLTSNALQETCSYLQSAASNLKGKLKAKQSFDEHLLRTVKLLEALTVGPSPSLGDDRTLCSEDSGIGVDNESLKEFSALSQHGGQPSDSCAQGHPSRRHAGTAERVNGGTASVGTAASHGCAPERHFKDVFHSSMQSREATSCQGGVAEGTSTVPQYASLSKGRSYNSSQSDSTQEGEHFKICESTDFPSAEDDDDEEEESTLEEDDDNTSLSEMGKDALQRSLSSPALTDNIQRQSIKRTENADTEEIILKMKDAISEKIKFVPASSRRKEWIEDESGRAVLAKRPSTATGRQRRFGKQRRSRSEESLRSQAEDPTLLELQRTQKELSKRLEMLYGKDIASNLVLWKSRTAPYLQDEQITPRSSRKLKAGLSKNFSILPNQDKVPLFTSDQNPVLLLNEKRVRKPVRATVPTQETSGGKENEPSGAQMLSGSSCTPRQSVKKLIETFSPADDLAKPTPLRSLGPIKCIRKFGLPAIPPTTPFQRGLAPLNLKHRISPVEDTNTKDVSSSFPNAFIPAPPAELSKKDTKEETNEDTENLPPPPPEMLKDTSSENLSEPEETASIEGNSSEDAKKTTKPELHAAKRSQVSPKMKASLQSIDLLPSKNISGPSVVISKGLKNTRSGDEKLQRYSLELNPTNVHIPSQEEILATQRKEAADLYKQTHKIIPLRNPSGVSSPHSNSSESKGPDAPAPSVPSQKHGSPDPLRSTEKGSLFTRRVSPTRTPPSSPTEKRLFSPSAHHRHSLQAFSSTQPSSPTTQKKPSPPSSPREPSPPSQKKLPSPLPQRKPLSPPVGHKQSLPTAQRLAGSPAPFPTTPSPPASPSRSYKGPRAGLDTGDEHQLSSSKRGSNVRSIFCPVTSSLFEARPPVVPSKCTAEVTSQAEAASQPQKSSLLFQRPRKLSLSTTNPQPFVRRSFSDRRPGAQPHLPAPLTDGSEPALNQASLEKSPKKAGDSWNSSGLPETKESNRSASHPELYVVGQGLQRD</sequence>
<feature type="compositionally biased region" description="Basic and acidic residues" evidence="1">
    <location>
        <begin position="871"/>
        <end position="883"/>
    </location>
</feature>
<accession>A0A7L1WJE1</accession>
<proteinExistence type="predicted"/>
<feature type="compositionally biased region" description="Low complexity" evidence="1">
    <location>
        <begin position="1050"/>
        <end position="1062"/>
    </location>
</feature>
<reference evidence="2 3" key="1">
    <citation type="submission" date="2019-09" db="EMBL/GenBank/DDBJ databases">
        <title>Bird 10,000 Genomes (B10K) Project - Family phase.</title>
        <authorList>
            <person name="Zhang G."/>
        </authorList>
    </citation>
    <scope>NUCLEOTIDE SEQUENCE [LARGE SCALE GENOMIC DNA]</scope>
    <source>
        <strain evidence="2">B10K-DU-002-20</strain>
        <tissue evidence="2">Muscle</tissue>
    </source>
</reference>
<feature type="region of interest" description="Disordered" evidence="1">
    <location>
        <begin position="153"/>
        <end position="181"/>
    </location>
</feature>
<feature type="region of interest" description="Disordered" evidence="1">
    <location>
        <begin position="802"/>
        <end position="926"/>
    </location>
</feature>
<protein>
    <submittedName>
        <fullName evidence="2">PCARE regulator</fullName>
    </submittedName>
</protein>
<dbReference type="GO" id="GO:1903546">
    <property type="term" value="P:protein localization to photoreceptor outer segment"/>
    <property type="evidence" value="ECO:0007669"/>
    <property type="project" value="TreeGrafter"/>
</dbReference>
<dbReference type="OrthoDB" id="8954214at2759"/>
<dbReference type="GO" id="GO:0001917">
    <property type="term" value="C:photoreceptor inner segment"/>
    <property type="evidence" value="ECO:0007669"/>
    <property type="project" value="TreeGrafter"/>
</dbReference>
<feature type="compositionally biased region" description="Pro residues" evidence="1">
    <location>
        <begin position="1063"/>
        <end position="1075"/>
    </location>
</feature>
<dbReference type="PANTHER" id="PTHR22017">
    <property type="entry name" value="PHOTORECEPTOR CILIUM ACTIN REGULATOR"/>
    <property type="match status" value="1"/>
</dbReference>
<evidence type="ECO:0000313" key="2">
    <source>
        <dbReference type="EMBL" id="NXO97932.1"/>
    </source>
</evidence>
<feature type="compositionally biased region" description="Polar residues" evidence="1">
    <location>
        <begin position="1142"/>
        <end position="1151"/>
    </location>
</feature>
<evidence type="ECO:0000256" key="1">
    <source>
        <dbReference type="SAM" id="MobiDB-lite"/>
    </source>
</evidence>
<feature type="compositionally biased region" description="Pro residues" evidence="1">
    <location>
        <begin position="1111"/>
        <end position="1122"/>
    </location>
</feature>
<feature type="non-terminal residue" evidence="2">
    <location>
        <position position="1285"/>
    </location>
</feature>
<feature type="region of interest" description="Disordered" evidence="1">
    <location>
        <begin position="1"/>
        <end position="32"/>
    </location>
</feature>
<dbReference type="GO" id="GO:0001750">
    <property type="term" value="C:photoreceptor outer segment"/>
    <property type="evidence" value="ECO:0007669"/>
    <property type="project" value="TreeGrafter"/>
</dbReference>
<dbReference type="Proteomes" id="UP000536092">
    <property type="component" value="Unassembled WGS sequence"/>
</dbReference>